<organism evidence="1">
    <name type="scientific">marine sediment metagenome</name>
    <dbReference type="NCBI Taxonomy" id="412755"/>
    <lineage>
        <taxon>unclassified sequences</taxon>
        <taxon>metagenomes</taxon>
        <taxon>ecological metagenomes</taxon>
    </lineage>
</organism>
<gene>
    <name evidence="1" type="ORF">S01H4_25153</name>
</gene>
<sequence>ATGNVEMYQTTVRDQECLEIVEVSLRINKENNERIFSI</sequence>
<comment type="caution">
    <text evidence="1">The sequence shown here is derived from an EMBL/GenBank/DDBJ whole genome shotgun (WGS) entry which is preliminary data.</text>
</comment>
<protein>
    <submittedName>
        <fullName evidence="1">Uncharacterized protein</fullName>
    </submittedName>
</protein>
<accession>X1CZD2</accession>
<reference evidence="1" key="1">
    <citation type="journal article" date="2014" name="Front. Microbiol.">
        <title>High frequency of phylogenetically diverse reductive dehalogenase-homologous genes in deep subseafloor sedimentary metagenomes.</title>
        <authorList>
            <person name="Kawai M."/>
            <person name="Futagami T."/>
            <person name="Toyoda A."/>
            <person name="Takaki Y."/>
            <person name="Nishi S."/>
            <person name="Hori S."/>
            <person name="Arai W."/>
            <person name="Tsubouchi T."/>
            <person name="Morono Y."/>
            <person name="Uchiyama I."/>
            <person name="Ito T."/>
            <person name="Fujiyama A."/>
            <person name="Inagaki F."/>
            <person name="Takami H."/>
        </authorList>
    </citation>
    <scope>NUCLEOTIDE SEQUENCE</scope>
    <source>
        <strain evidence="1">Expedition CK06-06</strain>
    </source>
</reference>
<feature type="non-terminal residue" evidence="1">
    <location>
        <position position="1"/>
    </location>
</feature>
<name>X1CZD2_9ZZZZ</name>
<dbReference type="AlphaFoldDB" id="X1CZD2"/>
<dbReference type="EMBL" id="BART01011927">
    <property type="protein sequence ID" value="GAG89566.1"/>
    <property type="molecule type" value="Genomic_DNA"/>
</dbReference>
<evidence type="ECO:0000313" key="1">
    <source>
        <dbReference type="EMBL" id="GAG89566.1"/>
    </source>
</evidence>
<proteinExistence type="predicted"/>